<feature type="compositionally biased region" description="Low complexity" evidence="1">
    <location>
        <begin position="216"/>
        <end position="245"/>
    </location>
</feature>
<protein>
    <recommendedName>
        <fullName evidence="4">HNH nuclease domain-containing protein</fullName>
    </recommendedName>
</protein>
<feature type="region of interest" description="Disordered" evidence="1">
    <location>
        <begin position="216"/>
        <end position="284"/>
    </location>
</feature>
<accession>A0AAJ0ME44</accession>
<dbReference type="Proteomes" id="UP001275084">
    <property type="component" value="Unassembled WGS sequence"/>
</dbReference>
<organism evidence="2 3">
    <name type="scientific">Lasiosphaeria hispida</name>
    <dbReference type="NCBI Taxonomy" id="260671"/>
    <lineage>
        <taxon>Eukaryota</taxon>
        <taxon>Fungi</taxon>
        <taxon>Dikarya</taxon>
        <taxon>Ascomycota</taxon>
        <taxon>Pezizomycotina</taxon>
        <taxon>Sordariomycetes</taxon>
        <taxon>Sordariomycetidae</taxon>
        <taxon>Sordariales</taxon>
        <taxon>Lasiosphaeriaceae</taxon>
        <taxon>Lasiosphaeria</taxon>
    </lineage>
</organism>
<evidence type="ECO:0000313" key="2">
    <source>
        <dbReference type="EMBL" id="KAK3353062.1"/>
    </source>
</evidence>
<sequence length="374" mass="41695">MHGKLHLPKTFLQDQEPSPLRRCRSLFAPTNTWHRTTKSLIASHCKAHLFLPNLPHITRTNIEHRQTKPAMSDAALRERLRKRLEDKFLSFCGSTDNSEIDYQQLERFFNELPEREEVEPILSGPEIDERIELAAKIERKLAKYTPDNPDAKIGYLNNHQLCLFLVMPMSNLRSLAADLAPADSAHRGMTDLEPLVEQLCGLQATLQFFQTKVGSSTSTSAASGDDTPILSTSASSTPSSKRLASIPIAPKSRQKKARGGTKGKAKAEVESAEMESAGGSAEQIAQEPAPLQVNRDMGERDSRRKLGGNMCLIQRTNGDVDACHIIPYSFSKSEENRRRARKVFRFWAFHLLEGVDHFRISDMFAGSLGAGDEA</sequence>
<reference evidence="2" key="1">
    <citation type="journal article" date="2023" name="Mol. Phylogenet. Evol.">
        <title>Genome-scale phylogeny and comparative genomics of the fungal order Sordariales.</title>
        <authorList>
            <person name="Hensen N."/>
            <person name="Bonometti L."/>
            <person name="Westerberg I."/>
            <person name="Brannstrom I.O."/>
            <person name="Guillou S."/>
            <person name="Cros-Aarteil S."/>
            <person name="Calhoun S."/>
            <person name="Haridas S."/>
            <person name="Kuo A."/>
            <person name="Mondo S."/>
            <person name="Pangilinan J."/>
            <person name="Riley R."/>
            <person name="LaButti K."/>
            <person name="Andreopoulos B."/>
            <person name="Lipzen A."/>
            <person name="Chen C."/>
            <person name="Yan M."/>
            <person name="Daum C."/>
            <person name="Ng V."/>
            <person name="Clum A."/>
            <person name="Steindorff A."/>
            <person name="Ohm R.A."/>
            <person name="Martin F."/>
            <person name="Silar P."/>
            <person name="Natvig D.O."/>
            <person name="Lalanne C."/>
            <person name="Gautier V."/>
            <person name="Ament-Velasquez S.L."/>
            <person name="Kruys A."/>
            <person name="Hutchinson M.I."/>
            <person name="Powell A.J."/>
            <person name="Barry K."/>
            <person name="Miller A.N."/>
            <person name="Grigoriev I.V."/>
            <person name="Debuchy R."/>
            <person name="Gladieux P."/>
            <person name="Hiltunen Thoren M."/>
            <person name="Johannesson H."/>
        </authorList>
    </citation>
    <scope>NUCLEOTIDE SEQUENCE</scope>
    <source>
        <strain evidence="2">CBS 955.72</strain>
    </source>
</reference>
<gene>
    <name evidence="2" type="ORF">B0T25DRAFT_200613</name>
</gene>
<name>A0AAJ0ME44_9PEZI</name>
<feature type="compositionally biased region" description="Basic residues" evidence="1">
    <location>
        <begin position="252"/>
        <end position="264"/>
    </location>
</feature>
<evidence type="ECO:0000256" key="1">
    <source>
        <dbReference type="SAM" id="MobiDB-lite"/>
    </source>
</evidence>
<comment type="caution">
    <text evidence="2">The sequence shown here is derived from an EMBL/GenBank/DDBJ whole genome shotgun (WGS) entry which is preliminary data.</text>
</comment>
<proteinExistence type="predicted"/>
<reference evidence="2" key="2">
    <citation type="submission" date="2023-06" db="EMBL/GenBank/DDBJ databases">
        <authorList>
            <consortium name="Lawrence Berkeley National Laboratory"/>
            <person name="Haridas S."/>
            <person name="Hensen N."/>
            <person name="Bonometti L."/>
            <person name="Westerberg I."/>
            <person name="Brannstrom I.O."/>
            <person name="Guillou S."/>
            <person name="Cros-Aarteil S."/>
            <person name="Calhoun S."/>
            <person name="Kuo A."/>
            <person name="Mondo S."/>
            <person name="Pangilinan J."/>
            <person name="Riley R."/>
            <person name="Labutti K."/>
            <person name="Andreopoulos B."/>
            <person name="Lipzen A."/>
            <person name="Chen C."/>
            <person name="Yanf M."/>
            <person name="Daum C."/>
            <person name="Ng V."/>
            <person name="Clum A."/>
            <person name="Steindorff A."/>
            <person name="Ohm R."/>
            <person name="Martin F."/>
            <person name="Silar P."/>
            <person name="Natvig D."/>
            <person name="Lalanne C."/>
            <person name="Gautier V."/>
            <person name="Ament-Velasquez S.L."/>
            <person name="Kruys A."/>
            <person name="Hutchinson M.I."/>
            <person name="Powell A.J."/>
            <person name="Barry K."/>
            <person name="Miller A.N."/>
            <person name="Grigoriev I.V."/>
            <person name="Debuchy R."/>
            <person name="Gladieux P."/>
            <person name="Thoren M.H."/>
            <person name="Johannesson H."/>
        </authorList>
    </citation>
    <scope>NUCLEOTIDE SEQUENCE</scope>
    <source>
        <strain evidence="2">CBS 955.72</strain>
    </source>
</reference>
<dbReference type="EMBL" id="JAUIQD010000004">
    <property type="protein sequence ID" value="KAK3353062.1"/>
    <property type="molecule type" value="Genomic_DNA"/>
</dbReference>
<evidence type="ECO:0008006" key="4">
    <source>
        <dbReference type="Google" id="ProtNLM"/>
    </source>
</evidence>
<keyword evidence="3" id="KW-1185">Reference proteome</keyword>
<dbReference type="AlphaFoldDB" id="A0AAJ0ME44"/>
<evidence type="ECO:0000313" key="3">
    <source>
        <dbReference type="Proteomes" id="UP001275084"/>
    </source>
</evidence>